<feature type="compositionally biased region" description="Polar residues" evidence="1">
    <location>
        <begin position="527"/>
        <end position="540"/>
    </location>
</feature>
<keyword evidence="3" id="KW-1185">Reference proteome</keyword>
<dbReference type="OrthoDB" id="550575at2759"/>
<dbReference type="SMART" id="SM00367">
    <property type="entry name" value="LRR_CC"/>
    <property type="match status" value="6"/>
</dbReference>
<name>W9S3E3_9ROSA</name>
<evidence type="ECO:0000313" key="3">
    <source>
        <dbReference type="Proteomes" id="UP000030645"/>
    </source>
</evidence>
<accession>W9S3E3</accession>
<dbReference type="PANTHER" id="PTHR12904:SF23">
    <property type="entry name" value="PROTEIN ZER-1 HOMOLOG"/>
    <property type="match status" value="1"/>
</dbReference>
<dbReference type="KEGG" id="mnt:21386686"/>
<sequence>MESQLVRLCIESACKSRESVERWRREKRSLERLPSQLADALLRRLLSRRLLFPSLLEVFKESVEEIDLRGQNSVDAEWIAYVGAFRYLRSLNVSDCHRLTNSALWPITGMTSLKELDLSRCLKVNDASIGHIVSISTLEKLYISETGISANGVKLLSSLKNLSVLDLGGLPVTDLALSSIQVLAKLQYLDLWGSEISNQGVCVLQMLPKLSSLNLAWTNVGNLPNLSSLECLNMSNCTIESVLEGDGDKAPLAKLVMSGATFVDESEAFLHIETSLMSYLDLSNSSLHRFCLLPRLKVLEHLDLSLTMIGDDAIQEIATVGANLRYLNLCKTKVSSAGIVILTGHVPNLEILLLSNTSVDDVALSYISLMHSLKDVDLSNTNIKGIIHHIGSETDPVPSLQALKSLRELKRLNLEQTHVMDAELFSVSGFQELTHLSLRNASLTDISLSYMSSLPKLTNLSIHDAVLTNWGLTSFQPPATLKSMDLRGCWLLTEDAILSFCRIHPQVEVRHEHVHVLPSDQLCSDRPSASRSPLNTTQQSQEDRKIRISPCFIDQRLKYTREELLGLQYSSLTPVTPHHVDIATSKMQLN</sequence>
<dbReference type="eggNOG" id="ENOG502QV2U">
    <property type="taxonomic scope" value="Eukaryota"/>
</dbReference>
<dbReference type="InterPro" id="IPR032675">
    <property type="entry name" value="LRR_dom_sf"/>
</dbReference>
<organism evidence="2 3">
    <name type="scientific">Morus notabilis</name>
    <dbReference type="NCBI Taxonomy" id="981085"/>
    <lineage>
        <taxon>Eukaryota</taxon>
        <taxon>Viridiplantae</taxon>
        <taxon>Streptophyta</taxon>
        <taxon>Embryophyta</taxon>
        <taxon>Tracheophyta</taxon>
        <taxon>Spermatophyta</taxon>
        <taxon>Magnoliopsida</taxon>
        <taxon>eudicotyledons</taxon>
        <taxon>Gunneridae</taxon>
        <taxon>Pentapetalae</taxon>
        <taxon>rosids</taxon>
        <taxon>fabids</taxon>
        <taxon>Rosales</taxon>
        <taxon>Moraceae</taxon>
        <taxon>Moreae</taxon>
        <taxon>Morus</taxon>
    </lineage>
</organism>
<gene>
    <name evidence="2" type="ORF">L484_003142</name>
</gene>
<dbReference type="Gene3D" id="3.80.10.10">
    <property type="entry name" value="Ribonuclease Inhibitor"/>
    <property type="match status" value="4"/>
</dbReference>
<dbReference type="InterPro" id="IPR006553">
    <property type="entry name" value="Leu-rich_rpt_Cys-con_subtyp"/>
</dbReference>
<dbReference type="SUPFAM" id="SSF52047">
    <property type="entry name" value="RNI-like"/>
    <property type="match status" value="2"/>
</dbReference>
<dbReference type="Proteomes" id="UP000030645">
    <property type="component" value="Unassembled WGS sequence"/>
</dbReference>
<dbReference type="InterPro" id="IPR051341">
    <property type="entry name" value="Zyg-11_UBL_adapter"/>
</dbReference>
<reference evidence="3" key="1">
    <citation type="submission" date="2013-01" db="EMBL/GenBank/DDBJ databases">
        <title>Draft Genome Sequence of a Mulberry Tree, Morus notabilis C.K. Schneid.</title>
        <authorList>
            <person name="He N."/>
            <person name="Zhao S."/>
        </authorList>
    </citation>
    <scope>NUCLEOTIDE SEQUENCE</scope>
</reference>
<proteinExistence type="predicted"/>
<dbReference type="EMBL" id="KE346030">
    <property type="protein sequence ID" value="EXC24700.1"/>
    <property type="molecule type" value="Genomic_DNA"/>
</dbReference>
<dbReference type="STRING" id="981085.W9S3E3"/>
<evidence type="ECO:0000313" key="2">
    <source>
        <dbReference type="EMBL" id="EXC24700.1"/>
    </source>
</evidence>
<dbReference type="PANTHER" id="PTHR12904">
    <property type="match status" value="1"/>
</dbReference>
<dbReference type="AlphaFoldDB" id="W9S3E3"/>
<evidence type="ECO:0000256" key="1">
    <source>
        <dbReference type="SAM" id="MobiDB-lite"/>
    </source>
</evidence>
<protein>
    <submittedName>
        <fullName evidence="2">Uncharacterized protein</fullName>
    </submittedName>
</protein>
<feature type="region of interest" description="Disordered" evidence="1">
    <location>
        <begin position="522"/>
        <end position="543"/>
    </location>
</feature>